<keyword evidence="1" id="KW-0472">Membrane</keyword>
<keyword evidence="1" id="KW-1133">Transmembrane helix</keyword>
<feature type="domain" description="M23ase beta-sheet core" evidence="2">
    <location>
        <begin position="87"/>
        <end position="185"/>
    </location>
</feature>
<dbReference type="Gene3D" id="2.70.70.10">
    <property type="entry name" value="Glucose Permease (Domain IIA)"/>
    <property type="match status" value="1"/>
</dbReference>
<reference evidence="3 4" key="1">
    <citation type="submission" date="2019-02" db="EMBL/GenBank/DDBJ databases">
        <title>Jishengella sp. nov., isolated from a root of Zingiber montanum.</title>
        <authorList>
            <person name="Kuncharoen N."/>
            <person name="Kudo T."/>
            <person name="Masahiro Y."/>
            <person name="Ohkuma M."/>
            <person name="Tanasupawat S."/>
        </authorList>
    </citation>
    <scope>NUCLEOTIDE SEQUENCE [LARGE SCALE GENOMIC DNA]</scope>
    <source>
        <strain evidence="3 4">PLAI 1-1</strain>
    </source>
</reference>
<organism evidence="3 4">
    <name type="scientific">Micromonospora zingiberis</name>
    <dbReference type="NCBI Taxonomy" id="2053011"/>
    <lineage>
        <taxon>Bacteria</taxon>
        <taxon>Bacillati</taxon>
        <taxon>Actinomycetota</taxon>
        <taxon>Actinomycetes</taxon>
        <taxon>Micromonosporales</taxon>
        <taxon>Micromonosporaceae</taxon>
        <taxon>Micromonospora</taxon>
    </lineage>
</organism>
<dbReference type="PANTHER" id="PTHR21666">
    <property type="entry name" value="PEPTIDASE-RELATED"/>
    <property type="match status" value="1"/>
</dbReference>
<evidence type="ECO:0000259" key="2">
    <source>
        <dbReference type="Pfam" id="PF01551"/>
    </source>
</evidence>
<dbReference type="InterPro" id="IPR016047">
    <property type="entry name" value="M23ase_b-sheet_dom"/>
</dbReference>
<dbReference type="OrthoDB" id="1099523at2"/>
<gene>
    <name evidence="3" type="ORF">E0H26_00290</name>
</gene>
<dbReference type="AlphaFoldDB" id="A0A4R0GU38"/>
<proteinExistence type="predicted"/>
<protein>
    <submittedName>
        <fullName evidence="3">M23 family metallopeptidase</fullName>
    </submittedName>
</protein>
<evidence type="ECO:0000313" key="3">
    <source>
        <dbReference type="EMBL" id="TCC00184.1"/>
    </source>
</evidence>
<name>A0A4R0GU38_9ACTN</name>
<dbReference type="PANTHER" id="PTHR21666:SF270">
    <property type="entry name" value="MUREIN HYDROLASE ACTIVATOR ENVC"/>
    <property type="match status" value="1"/>
</dbReference>
<dbReference type="Pfam" id="PF01551">
    <property type="entry name" value="Peptidase_M23"/>
    <property type="match status" value="1"/>
</dbReference>
<keyword evidence="4" id="KW-1185">Reference proteome</keyword>
<comment type="caution">
    <text evidence="3">The sequence shown here is derived from an EMBL/GenBank/DDBJ whole genome shotgun (WGS) entry which is preliminary data.</text>
</comment>
<accession>A0A4R0GU38</accession>
<feature type="transmembrane region" description="Helical" evidence="1">
    <location>
        <begin position="20"/>
        <end position="41"/>
    </location>
</feature>
<keyword evidence="1" id="KW-0812">Transmembrane</keyword>
<dbReference type="EMBL" id="SJJR01000001">
    <property type="protein sequence ID" value="TCC00184.1"/>
    <property type="molecule type" value="Genomic_DNA"/>
</dbReference>
<dbReference type="Proteomes" id="UP000292274">
    <property type="component" value="Unassembled WGS sequence"/>
</dbReference>
<dbReference type="SUPFAM" id="SSF51261">
    <property type="entry name" value="Duplicated hybrid motif"/>
    <property type="match status" value="1"/>
</dbReference>
<dbReference type="InterPro" id="IPR011055">
    <property type="entry name" value="Dup_hybrid_motif"/>
</dbReference>
<sequence length="217" mass="23540">MLRGVTTGHPRSHRRNRRRLPRLLLAIGVVGVLAAVAYVVVPQLLPPGPRPLFQMPVGCGETWQVGTYPGHGDYDVDFFPLKGDQWGQPVLASYAGTVTVAGINGSLGGRTPDNPEGPRGRGGGYWVKIDHGGRWETQYLHLLEPPMVAVGDQVVQGEQIGRIGSTGNSGAPHLHYEQRVGWRKVETWFDGQPSGITHDDAEYTMRLTSNNCAGAQS</sequence>
<dbReference type="CDD" id="cd12797">
    <property type="entry name" value="M23_peptidase"/>
    <property type="match status" value="1"/>
</dbReference>
<dbReference type="GO" id="GO:0004222">
    <property type="term" value="F:metalloendopeptidase activity"/>
    <property type="evidence" value="ECO:0007669"/>
    <property type="project" value="TreeGrafter"/>
</dbReference>
<evidence type="ECO:0000313" key="4">
    <source>
        <dbReference type="Proteomes" id="UP000292274"/>
    </source>
</evidence>
<evidence type="ECO:0000256" key="1">
    <source>
        <dbReference type="SAM" id="Phobius"/>
    </source>
</evidence>
<dbReference type="InterPro" id="IPR050570">
    <property type="entry name" value="Cell_wall_metabolism_enzyme"/>
</dbReference>